<evidence type="ECO:0000256" key="1">
    <source>
        <dbReference type="ARBA" id="ARBA00001050"/>
    </source>
</evidence>
<dbReference type="GO" id="GO:0019752">
    <property type="term" value="P:carboxylic acid metabolic process"/>
    <property type="evidence" value="ECO:0007669"/>
    <property type="project" value="InterPro"/>
</dbReference>
<comment type="catalytic activity">
    <reaction evidence="1">
        <text>(2S,3R)-3-hydroxybutane-1,2,3-tricarboxylate = pyruvate + succinate</text>
        <dbReference type="Rhea" id="RHEA:16809"/>
        <dbReference type="ChEBI" id="CHEBI:15361"/>
        <dbReference type="ChEBI" id="CHEBI:30031"/>
        <dbReference type="ChEBI" id="CHEBI:57429"/>
        <dbReference type="EC" id="4.1.3.30"/>
    </reaction>
</comment>
<evidence type="ECO:0000256" key="5">
    <source>
        <dbReference type="ARBA" id="ARBA00057462"/>
    </source>
</evidence>
<evidence type="ECO:0000256" key="7">
    <source>
        <dbReference type="PIRSR" id="PIRSR001362-3"/>
    </source>
</evidence>
<evidence type="ECO:0000313" key="9">
    <source>
        <dbReference type="Proteomes" id="UP000738402"/>
    </source>
</evidence>
<dbReference type="SUPFAM" id="SSF51621">
    <property type="entry name" value="Phosphoenolpyruvate/pyruvate domain"/>
    <property type="match status" value="1"/>
</dbReference>
<dbReference type="GO" id="GO:0046872">
    <property type="term" value="F:metal ion binding"/>
    <property type="evidence" value="ECO:0007669"/>
    <property type="project" value="UniProtKB-KW"/>
</dbReference>
<evidence type="ECO:0000256" key="2">
    <source>
        <dbReference type="ARBA" id="ARBA00005704"/>
    </source>
</evidence>
<evidence type="ECO:0000256" key="3">
    <source>
        <dbReference type="ARBA" id="ARBA00011881"/>
    </source>
</evidence>
<keyword evidence="4 6" id="KW-0456">Lyase</keyword>
<evidence type="ECO:0000313" key="8">
    <source>
        <dbReference type="EMBL" id="KAG7724588.1"/>
    </source>
</evidence>
<comment type="cofactor">
    <cofactor evidence="7">
        <name>Mg(2+)</name>
        <dbReference type="ChEBI" id="CHEBI:18420"/>
    </cofactor>
    <text evidence="7">Can also use Mn(2+) ion.</text>
</comment>
<evidence type="ECO:0000256" key="6">
    <source>
        <dbReference type="PIRNR" id="PIRNR001362"/>
    </source>
</evidence>
<dbReference type="Proteomes" id="UP000738402">
    <property type="component" value="Unassembled WGS sequence"/>
</dbReference>
<keyword evidence="7" id="KW-0479">Metal-binding</keyword>
<reference evidence="8" key="1">
    <citation type="journal article" date="2021" name="G3 (Bethesda)">
        <title>Genomic diversity, chromosomal rearrangements, and interspecies hybridization in the ogataea polymorpha species complex.</title>
        <authorList>
            <person name="Hanson S.J."/>
            <person name="Cinneide E.O."/>
            <person name="Salzberg L.I."/>
            <person name="Wolfe K.H."/>
            <person name="McGowan J."/>
            <person name="Fitzpatrick D.A."/>
            <person name="Matlin K."/>
        </authorList>
    </citation>
    <scope>NUCLEOTIDE SEQUENCE</scope>
    <source>
        <strain evidence="8">83-405-1</strain>
    </source>
</reference>
<gene>
    <name evidence="8" type="ORF">KL933_004782</name>
</gene>
<dbReference type="PIRSF" id="PIRSF001362">
    <property type="entry name" value="Isocit_lyase"/>
    <property type="match status" value="1"/>
</dbReference>
<dbReference type="GO" id="GO:0046421">
    <property type="term" value="F:methylisocitrate lyase activity"/>
    <property type="evidence" value="ECO:0007669"/>
    <property type="project" value="UniProtKB-EC"/>
</dbReference>
<comment type="similarity">
    <text evidence="2 6">Belongs to the isocitrate lyase/PEP mutase superfamily. Isocitrate lyase family.</text>
</comment>
<dbReference type="PANTHER" id="PTHR21631:SF3">
    <property type="entry name" value="BIFUNCTIONAL GLYOXYLATE CYCLE PROTEIN"/>
    <property type="match status" value="1"/>
</dbReference>
<comment type="subunit">
    <text evidence="3">Homotetramer.</text>
</comment>
<feature type="binding site" evidence="7">
    <location>
        <position position="164"/>
    </location>
    <ligand>
        <name>Mg(2+)</name>
        <dbReference type="ChEBI" id="CHEBI:18420"/>
    </ligand>
</feature>
<dbReference type="AlphaFoldDB" id="A0AAN6HYG0"/>
<dbReference type="PANTHER" id="PTHR21631">
    <property type="entry name" value="ISOCITRATE LYASE/MALATE SYNTHASE"/>
    <property type="match status" value="1"/>
</dbReference>
<dbReference type="InterPro" id="IPR040442">
    <property type="entry name" value="Pyrv_kinase-like_dom_sf"/>
</dbReference>
<dbReference type="InterPro" id="IPR015813">
    <property type="entry name" value="Pyrv/PenolPyrv_kinase-like_dom"/>
</dbReference>
<dbReference type="EMBL" id="JAHLUH010000016">
    <property type="protein sequence ID" value="KAG7724588.1"/>
    <property type="molecule type" value="Genomic_DNA"/>
</dbReference>
<organism evidence="8 9">
    <name type="scientific">Ogataea haglerorum</name>
    <dbReference type="NCBI Taxonomy" id="1937702"/>
    <lineage>
        <taxon>Eukaryota</taxon>
        <taxon>Fungi</taxon>
        <taxon>Dikarya</taxon>
        <taxon>Ascomycota</taxon>
        <taxon>Saccharomycotina</taxon>
        <taxon>Pichiomycetes</taxon>
        <taxon>Pichiales</taxon>
        <taxon>Pichiaceae</taxon>
        <taxon>Ogataea</taxon>
    </lineage>
</organism>
<dbReference type="Pfam" id="PF00463">
    <property type="entry name" value="ICL"/>
    <property type="match status" value="1"/>
</dbReference>
<sequence length="515" mass="57622">MSNLIAQFEADVSEIKQRWQSPRQKHLQRPYPAEKVAAMRNSVHIDHVSSAQGNKLWELLNKHRKERTPLLTFGCVDPATASQMSRAGIEAVYVSGGVSALQVADEIGRDHADYPSDTVPKVVARLFKTQLFHDRRQKSYYLGRPAAEQAELPVYDYLLPMVADGDMGFGSVTAIMKQTKMFAEAGTAMVHYDDLAIGLKKFTEKVGRTVVPLSEYLRRLTAARFQLDVLGSEMLLMSRVDCYHADFITSVVDSRDHKYVRGATVAGIESFIGTMNRALERGENAAAARARWLEQAKVMTFPEAVEQAATAEEYAEFCRLFEARPAPSLDEMRAFAKKTVATKIYFDWDVARTSAGQYLYKACPQAVIERAVAAMPLTDTTWARMDTPVWRDIVEIHTALRAVDSERCFGFGFTGSFDYEAAGYTWQEVCELPARLAEMGIVFQTQPIFALQGVNMYVYEFARMFKKEGIAGYVRDVQRPSLAGGHDHSGTAWGGNYFADECLNVANSMDITMNS</sequence>
<dbReference type="NCBIfam" id="TIGR01346">
    <property type="entry name" value="isocit_lyase"/>
    <property type="match status" value="1"/>
</dbReference>
<comment type="function">
    <text evidence="5">Catalyzes the formation of succinate and glyoxylate from isocitrate, a key step of the glyoxylate cycle, which operates as an anaplerotic route for replenishing the tricarboxylic acid cycle. Required for growth on ethanol or acetate, but dispensable when fermentable carbon sources are available. Also acts on 2-methylisocitrate.</text>
</comment>
<proteinExistence type="inferred from homology"/>
<accession>A0AAN6HYG0</accession>
<dbReference type="Gene3D" id="1.10.10.850">
    <property type="match status" value="1"/>
</dbReference>
<dbReference type="GO" id="GO:0004451">
    <property type="term" value="F:isocitrate lyase activity"/>
    <property type="evidence" value="ECO:0007669"/>
    <property type="project" value="InterPro"/>
</dbReference>
<protein>
    <recommendedName>
        <fullName evidence="6">Isocitrate lyase</fullName>
    </recommendedName>
</protein>
<keyword evidence="7" id="KW-0460">Magnesium</keyword>
<dbReference type="Gene3D" id="3.20.20.60">
    <property type="entry name" value="Phosphoenolpyruvate-binding domains"/>
    <property type="match status" value="1"/>
</dbReference>
<dbReference type="InterPro" id="IPR006254">
    <property type="entry name" value="Isocitrate_lyase"/>
</dbReference>
<name>A0AAN6HYG0_9ASCO</name>
<comment type="caution">
    <text evidence="8">The sequence shown here is derived from an EMBL/GenBank/DDBJ whole genome shotgun (WGS) entry which is preliminary data.</text>
</comment>
<evidence type="ECO:0000256" key="4">
    <source>
        <dbReference type="ARBA" id="ARBA00023239"/>
    </source>
</evidence>